<dbReference type="PANTHER" id="PTHR30348">
    <property type="entry name" value="UNCHARACTERIZED PROTEIN YECE"/>
    <property type="match status" value="1"/>
</dbReference>
<evidence type="ECO:0000313" key="1">
    <source>
        <dbReference type="EMBL" id="HGQ74435.1"/>
    </source>
</evidence>
<dbReference type="AlphaFoldDB" id="A0A7C4JNW1"/>
<gene>
    <name evidence="1" type="ORF">ENU20_05105</name>
</gene>
<comment type="caution">
    <text evidence="1">The sequence shown here is derived from an EMBL/GenBank/DDBJ whole genome shotgun (WGS) entry which is preliminary data.</text>
</comment>
<organism evidence="1">
    <name type="scientific">Staphylothermus marinus</name>
    <dbReference type="NCBI Taxonomy" id="2280"/>
    <lineage>
        <taxon>Archaea</taxon>
        <taxon>Thermoproteota</taxon>
        <taxon>Thermoprotei</taxon>
        <taxon>Desulfurococcales</taxon>
        <taxon>Desulfurococcaceae</taxon>
        <taxon>Staphylothermus</taxon>
    </lineage>
</organism>
<dbReference type="InterPro" id="IPR002763">
    <property type="entry name" value="DUF72"/>
</dbReference>
<protein>
    <submittedName>
        <fullName evidence="1">DUF72 domain-containing protein</fullName>
    </submittedName>
</protein>
<accession>A0A7C4JNW1</accession>
<dbReference type="Gene3D" id="3.20.20.410">
    <property type="entry name" value="Protein of unknown function UPF0759"/>
    <property type="match status" value="1"/>
</dbReference>
<proteinExistence type="predicted"/>
<dbReference type="PANTHER" id="PTHR30348:SF4">
    <property type="entry name" value="DUF72 DOMAIN-CONTAINING PROTEIN"/>
    <property type="match status" value="1"/>
</dbReference>
<dbReference type="EMBL" id="DTBP01000045">
    <property type="protein sequence ID" value="HGQ74435.1"/>
    <property type="molecule type" value="Genomic_DNA"/>
</dbReference>
<sequence>MVKIGCCGFPLARSKYYREYSVVELQNTFYELPSLEWCSRIRSEAPDYFEFVVKAWQVLTHPSNSPTWRRMKKKVSGDLEKYGFLKPTRENLEAFSKVLDVAHILRSRIIVLQTPPSMVFNDEVFNSVKEFFKEVSGMSSKEVLLAWEPRGEWAARIDVLSRIIEDFNVIHVTDILKSIPLPNSYGLIYTRLHGLNGEVNYKYKYTVEDFTKLKNILMKIDFREAYVMFNNTYMKLDASSFKEFLSRDQVFIVK</sequence>
<dbReference type="Pfam" id="PF01904">
    <property type="entry name" value="DUF72"/>
    <property type="match status" value="1"/>
</dbReference>
<dbReference type="SUPFAM" id="SSF117396">
    <property type="entry name" value="TM1631-like"/>
    <property type="match status" value="1"/>
</dbReference>
<dbReference type="InterPro" id="IPR036520">
    <property type="entry name" value="UPF0759_sf"/>
</dbReference>
<name>A0A7C4JNW1_STAMA</name>
<reference evidence="1" key="1">
    <citation type="journal article" date="2020" name="mSystems">
        <title>Genome- and Community-Level Interaction Insights into Carbon Utilization and Element Cycling Functions of Hydrothermarchaeota in Hydrothermal Sediment.</title>
        <authorList>
            <person name="Zhou Z."/>
            <person name="Liu Y."/>
            <person name="Xu W."/>
            <person name="Pan J."/>
            <person name="Luo Z.H."/>
            <person name="Li M."/>
        </authorList>
    </citation>
    <scope>NUCLEOTIDE SEQUENCE [LARGE SCALE GENOMIC DNA]</scope>
    <source>
        <strain evidence="1">SpSt-648</strain>
    </source>
</reference>